<evidence type="ECO:0000313" key="1">
    <source>
        <dbReference type="EMBL" id="MET3691680.1"/>
    </source>
</evidence>
<organism evidence="1 2">
    <name type="scientific">Methylobacterium goesingense</name>
    <dbReference type="NCBI Taxonomy" id="243690"/>
    <lineage>
        <taxon>Bacteria</taxon>
        <taxon>Pseudomonadati</taxon>
        <taxon>Pseudomonadota</taxon>
        <taxon>Alphaproteobacteria</taxon>
        <taxon>Hyphomicrobiales</taxon>
        <taxon>Methylobacteriaceae</taxon>
        <taxon>Methylobacterium</taxon>
    </lineage>
</organism>
<dbReference type="Proteomes" id="UP001549145">
    <property type="component" value="Unassembled WGS sequence"/>
</dbReference>
<comment type="caution">
    <text evidence="1">The sequence shown here is derived from an EMBL/GenBank/DDBJ whole genome shotgun (WGS) entry which is preliminary data.</text>
</comment>
<sequence length="74" mass="7797">MTPSDLVDQAVELLAPMVGQSSDSFGTAADAFDAYAGSAPSAMHERIASVIASECRSASECVQVRRAFLEGFRL</sequence>
<gene>
    <name evidence="1" type="ORF">ABID43_001205</name>
</gene>
<name>A0ABV2L4I7_9HYPH</name>
<dbReference type="EMBL" id="JBEPMM010000002">
    <property type="protein sequence ID" value="MET3691680.1"/>
    <property type="molecule type" value="Genomic_DNA"/>
</dbReference>
<dbReference type="RefSeq" id="WP_238276848.1">
    <property type="nucleotide sequence ID" value="NZ_BPQL01000019.1"/>
</dbReference>
<reference evidence="1 2" key="1">
    <citation type="submission" date="2024-06" db="EMBL/GenBank/DDBJ databases">
        <title>Genomic Encyclopedia of Type Strains, Phase IV (KMG-IV): sequencing the most valuable type-strain genomes for metagenomic binning, comparative biology and taxonomic classification.</title>
        <authorList>
            <person name="Goeker M."/>
        </authorList>
    </citation>
    <scope>NUCLEOTIDE SEQUENCE [LARGE SCALE GENOMIC DNA]</scope>
    <source>
        <strain evidence="1 2">DSM 21331</strain>
    </source>
</reference>
<protein>
    <submittedName>
        <fullName evidence="1">Uncharacterized protein</fullName>
    </submittedName>
</protein>
<evidence type="ECO:0000313" key="2">
    <source>
        <dbReference type="Proteomes" id="UP001549145"/>
    </source>
</evidence>
<accession>A0ABV2L4I7</accession>
<proteinExistence type="predicted"/>
<keyword evidence="2" id="KW-1185">Reference proteome</keyword>